<evidence type="ECO:0000259" key="12">
    <source>
        <dbReference type="PROSITE" id="PS51722"/>
    </source>
</evidence>
<proteinExistence type="inferred from homology"/>
<dbReference type="Gene3D" id="2.40.30.10">
    <property type="entry name" value="Translation factors"/>
    <property type="match status" value="2"/>
</dbReference>
<feature type="compositionally biased region" description="Low complexity" evidence="11">
    <location>
        <begin position="181"/>
        <end position="192"/>
    </location>
</feature>
<organism evidence="13 14">
    <name type="scientific">Trichoderma arundinaceum</name>
    <dbReference type="NCBI Taxonomy" id="490622"/>
    <lineage>
        <taxon>Eukaryota</taxon>
        <taxon>Fungi</taxon>
        <taxon>Dikarya</taxon>
        <taxon>Ascomycota</taxon>
        <taxon>Pezizomycotina</taxon>
        <taxon>Sordariomycetes</taxon>
        <taxon>Hypocreomycetidae</taxon>
        <taxon>Hypocreales</taxon>
        <taxon>Hypocreaceae</taxon>
        <taxon>Trichoderma</taxon>
    </lineage>
</organism>
<feature type="compositionally biased region" description="Basic residues" evidence="11">
    <location>
        <begin position="261"/>
        <end position="276"/>
    </location>
</feature>
<dbReference type="InterPro" id="IPR044145">
    <property type="entry name" value="IF2_II"/>
</dbReference>
<evidence type="ECO:0000256" key="3">
    <source>
        <dbReference type="ARBA" id="ARBA00022540"/>
    </source>
</evidence>
<feature type="region of interest" description="Disordered" evidence="11">
    <location>
        <begin position="122"/>
        <end position="402"/>
    </location>
</feature>
<dbReference type="Pfam" id="PF22042">
    <property type="entry name" value="EF-G_D2"/>
    <property type="match status" value="1"/>
</dbReference>
<feature type="compositionally biased region" description="Basic and acidic residues" evidence="11">
    <location>
        <begin position="139"/>
        <end position="151"/>
    </location>
</feature>
<evidence type="ECO:0000256" key="5">
    <source>
        <dbReference type="ARBA" id="ARBA00022917"/>
    </source>
</evidence>
<protein>
    <recommendedName>
        <fullName evidence="10">Translation initiation factor IF-2, mitochondrial</fullName>
    </recommendedName>
</protein>
<dbReference type="CDD" id="cd01887">
    <property type="entry name" value="IF2_eIF5B"/>
    <property type="match status" value="1"/>
</dbReference>
<dbReference type="InterPro" id="IPR000178">
    <property type="entry name" value="TF_IF2_bacterial-like"/>
</dbReference>
<dbReference type="PANTHER" id="PTHR43381:SF20">
    <property type="entry name" value="TRANSLATION INITIATION FACTOR IF-2, MITOCHONDRIAL"/>
    <property type="match status" value="1"/>
</dbReference>
<dbReference type="AlphaFoldDB" id="A0A395NEX2"/>
<dbReference type="PANTHER" id="PTHR43381">
    <property type="entry name" value="TRANSLATION INITIATION FACTOR IF-2-RELATED"/>
    <property type="match status" value="1"/>
</dbReference>
<keyword evidence="14" id="KW-1185">Reference proteome</keyword>
<dbReference type="FunFam" id="2.40.30.10:FF:000008">
    <property type="entry name" value="Translation initiation factor IF-2"/>
    <property type="match status" value="1"/>
</dbReference>
<dbReference type="InterPro" id="IPR015760">
    <property type="entry name" value="TIF_IF2"/>
</dbReference>
<evidence type="ECO:0000256" key="8">
    <source>
        <dbReference type="ARBA" id="ARBA00023134"/>
    </source>
</evidence>
<dbReference type="SUPFAM" id="SSF50447">
    <property type="entry name" value="Translation proteins"/>
    <property type="match status" value="2"/>
</dbReference>
<feature type="compositionally biased region" description="Basic and acidic residues" evidence="11">
    <location>
        <begin position="234"/>
        <end position="249"/>
    </location>
</feature>
<comment type="subcellular location">
    <subcellularLocation>
        <location evidence="1">Mitochondrion</location>
    </subcellularLocation>
</comment>
<dbReference type="GO" id="GO:0003743">
    <property type="term" value="F:translation initiation factor activity"/>
    <property type="evidence" value="ECO:0007669"/>
    <property type="project" value="UniProtKB-KW"/>
</dbReference>
<dbReference type="FunFam" id="3.40.50.300:FF:000019">
    <property type="entry name" value="Translation initiation factor IF-2"/>
    <property type="match status" value="1"/>
</dbReference>
<dbReference type="STRING" id="490622.A0A395NEX2"/>
<dbReference type="InterPro" id="IPR000795">
    <property type="entry name" value="T_Tr_GTP-bd_dom"/>
</dbReference>
<dbReference type="Pfam" id="PF11987">
    <property type="entry name" value="IF-2"/>
    <property type="match status" value="1"/>
</dbReference>
<evidence type="ECO:0000313" key="13">
    <source>
        <dbReference type="EMBL" id="RFU74678.1"/>
    </source>
</evidence>
<accession>A0A395NEX2</accession>
<dbReference type="SUPFAM" id="SSF52156">
    <property type="entry name" value="Initiation factor IF2/eIF5b, domain 3"/>
    <property type="match status" value="1"/>
</dbReference>
<dbReference type="GO" id="GO:0003924">
    <property type="term" value="F:GTPase activity"/>
    <property type="evidence" value="ECO:0007669"/>
    <property type="project" value="InterPro"/>
</dbReference>
<keyword evidence="5" id="KW-0648">Protein biosynthesis</keyword>
<comment type="function">
    <text evidence="9">One of the essential components for the initiation of protein synthesis. Protects formylmethionyl-tRNA from spontaneous hydrolysis and promotes its binding to the 30S ribosomal subunits. Also involved in the hydrolysis of GTP during the formation of the 70S ribosomal complex.</text>
</comment>
<keyword evidence="8" id="KW-0342">GTP-binding</keyword>
<evidence type="ECO:0000313" key="14">
    <source>
        <dbReference type="Proteomes" id="UP000266272"/>
    </source>
</evidence>
<dbReference type="Gene3D" id="3.40.50.10050">
    <property type="entry name" value="Translation initiation factor IF- 2, domain 3"/>
    <property type="match status" value="1"/>
</dbReference>
<evidence type="ECO:0000256" key="10">
    <source>
        <dbReference type="ARBA" id="ARBA00044200"/>
    </source>
</evidence>
<dbReference type="CDD" id="cd03692">
    <property type="entry name" value="mtIF2_IVc"/>
    <property type="match status" value="1"/>
</dbReference>
<feature type="region of interest" description="Disordered" evidence="11">
    <location>
        <begin position="786"/>
        <end position="823"/>
    </location>
</feature>
<feature type="compositionally biased region" description="Polar residues" evidence="11">
    <location>
        <begin position="212"/>
        <end position="233"/>
    </location>
</feature>
<dbReference type="InterPro" id="IPR023115">
    <property type="entry name" value="TIF_IF2_dom3"/>
</dbReference>
<keyword evidence="6" id="KW-0809">Transit peptide</keyword>
<comment type="similarity">
    <text evidence="2">Belongs to the TRAFAC class translation factor GTPase superfamily. Classic translation factor GTPase family. IF-2 subfamily.</text>
</comment>
<dbReference type="EMBL" id="PXOA01000512">
    <property type="protein sequence ID" value="RFU74678.1"/>
    <property type="molecule type" value="Genomic_DNA"/>
</dbReference>
<evidence type="ECO:0000256" key="1">
    <source>
        <dbReference type="ARBA" id="ARBA00004173"/>
    </source>
</evidence>
<dbReference type="NCBIfam" id="TIGR00231">
    <property type="entry name" value="small_GTP"/>
    <property type="match status" value="1"/>
</dbReference>
<sequence>MLRARAWKDRSHGFVCAFCRQKLAVNAGSQHERTLSISAASLKPLKALREQATEHSALFSCQTRSLSGTACLKNSANNEGPARPGGFPGAFSNTGAGAWGTFAKANTSSSSSTTADGLLPHERQARQQSPVMENVQANKSKEPRRNVENQRRNNAQATKSRSILADVFKTNREPRPPPTPESWSSPSQPEGGETAKRPTRLSNTFKGPGTATKESPSRSTGSLKTTGWGSFSNRKAEVTPHTHGIDIRGNESGVWSEITKSRKPKIKSKLGVKLHQHNHESKSSDSKPAQSPEAATQDFWGELETRATGFRERGKSKNEMQSADKRRNTQNVQDKRDSLREAAPTTRKAEDDAPAQKQRRKSRFEIEEEEEAPKSRSKKAKKPQRDSRALEDEDWDDETVHRWEQKQRRKAEKEALKQKEVEAEPQAVPIFLPEYISASNLSRALKQNVTPFLQDMEEMGFENITSDTIFTGETAALIAMEYGFEPTVDTGSLRDLRPRPLPEDFSVLPSRPPVVTIMGHVDHGKTTLLDWLRKSSVAAQEHGGITQHIGAFVVKMSSGKSITFLDTPGHAAFLSMRQRGANVTDIVVLVVAADDSVMPQTLEALKHATSAKVPIIVAITKVDKEDARIDQVKADLSRHGVEIEDYGGDVQVVCVSGKTGQGMEDLEENIVTLSEILDVRAEDDGMAEGWVLESSIKPQGKAATILVKRGTLRPGDLIVAGKTWARIRVLRNEAGLELDSAPPGTPVEILGWRELPTAGEQVLQSPDEGKAKTAVEYRLEMAEREQSSIQLAEQEQRQREKAAADAAAEAEGTPSTAGESAEPGILTQNFTVKADVVGSVEAVCGSILELGSHEVQPKVLRSSAGQITEYDIDHAATSSSIIVNFNSTIPPHIKQRAEEAKVKILDHKVIYHVVDDVKAALSDILPMNVSFRVNGEADVLQVFPINMKKRVFRNIAGCRVRNGSIKKSSRVKVLRRGEVIYDGKIDTLKHVKKDVQEMGKGAECGIGLEDFEGFQADDQIQTYEEIKERRYL</sequence>
<evidence type="ECO:0000256" key="9">
    <source>
        <dbReference type="ARBA" id="ARBA00025162"/>
    </source>
</evidence>
<evidence type="ECO:0000256" key="2">
    <source>
        <dbReference type="ARBA" id="ARBA00007733"/>
    </source>
</evidence>
<keyword evidence="3 13" id="KW-0396">Initiation factor</keyword>
<feature type="compositionally biased region" description="Polar residues" evidence="11">
    <location>
        <begin position="126"/>
        <end position="138"/>
    </location>
</feature>
<dbReference type="Gene3D" id="3.40.50.300">
    <property type="entry name" value="P-loop containing nucleotide triphosphate hydrolases"/>
    <property type="match status" value="1"/>
</dbReference>
<name>A0A395NEX2_TRIAR</name>
<dbReference type="InterPro" id="IPR009000">
    <property type="entry name" value="Transl_B-barrel_sf"/>
</dbReference>
<dbReference type="Pfam" id="PF00009">
    <property type="entry name" value="GTP_EFTU"/>
    <property type="match status" value="1"/>
</dbReference>
<evidence type="ECO:0000256" key="11">
    <source>
        <dbReference type="SAM" id="MobiDB-lite"/>
    </source>
</evidence>
<dbReference type="HAMAP" id="MF_00100_B">
    <property type="entry name" value="IF_2_B"/>
    <property type="match status" value="1"/>
</dbReference>
<evidence type="ECO:0000256" key="4">
    <source>
        <dbReference type="ARBA" id="ARBA00022741"/>
    </source>
</evidence>
<dbReference type="Proteomes" id="UP000266272">
    <property type="component" value="Unassembled WGS sequence"/>
</dbReference>
<dbReference type="PROSITE" id="PS51722">
    <property type="entry name" value="G_TR_2"/>
    <property type="match status" value="1"/>
</dbReference>
<dbReference type="InterPro" id="IPR036925">
    <property type="entry name" value="TIF_IF2_dom3_sf"/>
</dbReference>
<dbReference type="PROSITE" id="PS01176">
    <property type="entry name" value="IF2"/>
    <property type="match status" value="1"/>
</dbReference>
<dbReference type="SUPFAM" id="SSF52540">
    <property type="entry name" value="P-loop containing nucleoside triphosphate hydrolases"/>
    <property type="match status" value="1"/>
</dbReference>
<feature type="compositionally biased region" description="Basic and acidic residues" evidence="11">
    <location>
        <begin position="794"/>
        <end position="803"/>
    </location>
</feature>
<dbReference type="InterPro" id="IPR027417">
    <property type="entry name" value="P-loop_NTPase"/>
</dbReference>
<dbReference type="GO" id="GO:0005739">
    <property type="term" value="C:mitochondrion"/>
    <property type="evidence" value="ECO:0007669"/>
    <property type="project" value="UniProtKB-SubCell"/>
</dbReference>
<gene>
    <name evidence="13" type="ORF">TARUN_7590</name>
</gene>
<dbReference type="NCBIfam" id="TIGR00487">
    <property type="entry name" value="IF-2"/>
    <property type="match status" value="1"/>
</dbReference>
<dbReference type="CDD" id="cd03702">
    <property type="entry name" value="IF2_mtIF2_II"/>
    <property type="match status" value="1"/>
</dbReference>
<feature type="compositionally biased region" description="Polar residues" evidence="11">
    <location>
        <begin position="152"/>
        <end position="161"/>
    </location>
</feature>
<dbReference type="InterPro" id="IPR005225">
    <property type="entry name" value="Small_GTP-bd"/>
</dbReference>
<evidence type="ECO:0000256" key="7">
    <source>
        <dbReference type="ARBA" id="ARBA00023128"/>
    </source>
</evidence>
<feature type="domain" description="Tr-type G" evidence="12">
    <location>
        <begin position="510"/>
        <end position="678"/>
    </location>
</feature>
<dbReference type="FunFam" id="3.40.50.10050:FF:000001">
    <property type="entry name" value="Translation initiation factor IF-2"/>
    <property type="match status" value="1"/>
</dbReference>
<comment type="caution">
    <text evidence="13">The sequence shown here is derived from an EMBL/GenBank/DDBJ whole genome shotgun (WGS) entry which is preliminary data.</text>
</comment>
<dbReference type="GO" id="GO:0005525">
    <property type="term" value="F:GTP binding"/>
    <property type="evidence" value="ECO:0007669"/>
    <property type="project" value="UniProtKB-KW"/>
</dbReference>
<dbReference type="OrthoDB" id="361630at2759"/>
<dbReference type="InterPro" id="IPR053905">
    <property type="entry name" value="EF-G-like_DII"/>
</dbReference>
<evidence type="ECO:0000256" key="6">
    <source>
        <dbReference type="ARBA" id="ARBA00022946"/>
    </source>
</evidence>
<keyword evidence="7" id="KW-0496">Mitochondrion</keyword>
<feature type="compositionally biased region" description="Basic and acidic residues" evidence="11">
    <location>
        <begin position="303"/>
        <end position="340"/>
    </location>
</feature>
<keyword evidence="4" id="KW-0547">Nucleotide-binding</keyword>
<reference evidence="13 14" key="1">
    <citation type="journal article" date="2018" name="PLoS Pathog.">
        <title>Evolution of structural diversity of trichothecenes, a family of toxins produced by plant pathogenic and entomopathogenic fungi.</title>
        <authorList>
            <person name="Proctor R.H."/>
            <person name="McCormick S.P."/>
            <person name="Kim H.S."/>
            <person name="Cardoza R.E."/>
            <person name="Stanley A.M."/>
            <person name="Lindo L."/>
            <person name="Kelly A."/>
            <person name="Brown D.W."/>
            <person name="Lee T."/>
            <person name="Vaughan M.M."/>
            <person name="Alexander N.J."/>
            <person name="Busman M."/>
            <person name="Gutierrez S."/>
        </authorList>
    </citation>
    <scope>NUCLEOTIDE SEQUENCE [LARGE SCALE GENOMIC DNA]</scope>
    <source>
        <strain evidence="13 14">IBT 40837</strain>
    </source>
</reference>